<organism evidence="4 5">
    <name type="scientific">Lolium multiflorum</name>
    <name type="common">Italian ryegrass</name>
    <name type="synonym">Lolium perenne subsp. multiflorum</name>
    <dbReference type="NCBI Taxonomy" id="4521"/>
    <lineage>
        <taxon>Eukaryota</taxon>
        <taxon>Viridiplantae</taxon>
        <taxon>Streptophyta</taxon>
        <taxon>Embryophyta</taxon>
        <taxon>Tracheophyta</taxon>
        <taxon>Spermatophyta</taxon>
        <taxon>Magnoliopsida</taxon>
        <taxon>Liliopsida</taxon>
        <taxon>Poales</taxon>
        <taxon>Poaceae</taxon>
        <taxon>BOP clade</taxon>
        <taxon>Pooideae</taxon>
        <taxon>Poodae</taxon>
        <taxon>Poeae</taxon>
        <taxon>Poeae Chloroplast Group 2 (Poeae type)</taxon>
        <taxon>Loliodinae</taxon>
        <taxon>Loliinae</taxon>
        <taxon>Lolium</taxon>
    </lineage>
</organism>
<dbReference type="Pfam" id="PF13960">
    <property type="entry name" value="DUF4218"/>
    <property type="match status" value="1"/>
</dbReference>
<evidence type="ECO:0000313" key="4">
    <source>
        <dbReference type="EMBL" id="KAK1598108.1"/>
    </source>
</evidence>
<feature type="compositionally biased region" description="Low complexity" evidence="1">
    <location>
        <begin position="790"/>
        <end position="799"/>
    </location>
</feature>
<feature type="compositionally biased region" description="Polar residues" evidence="1">
    <location>
        <begin position="932"/>
        <end position="944"/>
    </location>
</feature>
<protein>
    <recommendedName>
        <fullName evidence="6">DUF4218 domain-containing protein</fullName>
    </recommendedName>
</protein>
<dbReference type="PANTHER" id="PTHR48258">
    <property type="entry name" value="DUF4218 DOMAIN-CONTAINING PROTEIN-RELATED"/>
    <property type="match status" value="1"/>
</dbReference>
<dbReference type="PANTHER" id="PTHR48258:SF9">
    <property type="entry name" value="OS01G0348150 PROTEIN"/>
    <property type="match status" value="1"/>
</dbReference>
<keyword evidence="5" id="KW-1185">Reference proteome</keyword>
<accession>A0AAD8QBA0</accession>
<evidence type="ECO:0008006" key="6">
    <source>
        <dbReference type="Google" id="ProtNLM"/>
    </source>
</evidence>
<dbReference type="InterPro" id="IPR025452">
    <property type="entry name" value="DUF4218"/>
</dbReference>
<dbReference type="EMBL" id="JAUUTY010000618">
    <property type="protein sequence ID" value="KAK1598108.1"/>
    <property type="molecule type" value="Genomic_DNA"/>
</dbReference>
<proteinExistence type="predicted"/>
<feature type="domain" description="DUF8039" evidence="3">
    <location>
        <begin position="1032"/>
        <end position="1118"/>
    </location>
</feature>
<sequence length="1629" mass="181049">MKSHDCHVLMTQILPVAIRGIMDAHVRETLFGLCNFFDVISRKSVGVRQLRRLQEEIVVILCELEMYFPPAFFDVMVHLLVHIVEDIIQLGPTFLHSMMPFERMNGVIKGYVRNRARPDGSIAKGFLTEECISFCTSYLEIENPVGLPVNRHLGKLAGWGHRDGSREMHVDFKGRIADFERANLVALQHIDVVDPWVVEHKTFIAKTYSDQGQQRTDGDIIKEHNSTFTRWFKDKMLTYPIDEDSSAEEKLIFALSQGAEHNLMTFQAYDINGYTFYTEEKDMKSDYQNSGVTMESYTGDVKQRYYGKIEEIWELSYAGENVPMFRVRWAKNVIKEDRHFTTMVIPEAKSKTAGAKVTAKYEPWIWAIASGVGACGTDAVDDKELHFLHHIDGQRNIKLVRRGAPVAATSSASFIDLEPDLLERHRLLPGASSFVIAAGGKCCCASLVLLAIACLLLCQLGAASCCSNMANNEEAGGSGSKPFWMLTDEMEVMESQPRRDDGEDDGTDPEYRADDAAEDDTTDGAAEDDTTDGAAEDDTGAPKKLRRERRPNVLSTVKQAFTEVNASGHPTAPPDLVKGYSAQLGCILRSTVSINTENLRHPDRANLRTLLFKKLHERYEFPVDCSEKRLMRNKVHNAALTKMSTALASWRNRVKKMINSGASYDKIKESNPSITEQDYADFKIKCESESTSDSSQWGKDMRKLNLGTHKLGPGGFRAAQPKWDAADEERVKNGLEPLFPQYKNKQTRNFLLARYRIDPKTKELTTTPDVKQFEALLAKEIAAESEKEASSGAGSTSSSQCAPWDNPLNRALNAHKKRDPLSKPTSAGRVAGEGCSMKWSEYYKSGKKERKPPIDEKEVAQLKAQVAQIPTLVEEQVRQQVQQIVETQQRTQRQQVEDQVGTTLSSIIPTLVAGLDEWYRGGKKGPPPVPSFTGSNSHNVEPSVSPQQAATMVSPAAPTLVAPAAPTLVSPAAPTLVSPAAPLLQLNAPVAADNTPPGTAPTSGHSISCTPAAGGASTLAELDAITSSAVDVPCTLLHFVNGELIDVAKAKIVQPSNRQLHGRPMQPDVYRIQLVRVLSGYDDVVPPFQPHGADEDEVLTLQHCFNWSMVWPKSQIRLGARGTTPQTTPPALPAPSHGKTTPTVPPSADEDMQMAQDEDMQMAQDPNDGPYEDSTFANLDCNFDFGVDYDLSSQPSQAAAEGKTYCNKRRLFSSQETPPAADFTETQPIAEVRSVISPNTLKKACAEENAVPVNTKPKGRKRKKKDDKSASQPAPIRAQDGPPVPKNIEARVHVSGERMLIKRLYDAAPGPMRSLVDGIQFMEERRIREKDHGYPVYIAKVPSGHGFVDSDFAAKIFLRYDDIFAMLNSYPLHYTFIRLYSLSKAMRIIRDNTPGIAIADPFYMRAVHLATAGDRAVASEYLKGFFLANQKKYNLLLPVFPEDNTCTLISVTPRHSMATYLDADGKSSTDYTNVKAVLDDALNGYVKAKGHMERPNVRYGKHVFKHQTKFPCVKKPPSSTKDAYYALYHMNKFIRDQQQLTLPEHLRDWANKLARVPDDGIKQDFFRIQTEFCEIIHQDVIRSAGEFYAGYQPSNSDIDTMLQMQGDDYRSWMCLKKGGGFIHAPSGKS</sequence>
<feature type="region of interest" description="Disordered" evidence="1">
    <location>
        <begin position="1247"/>
        <end position="1287"/>
    </location>
</feature>
<evidence type="ECO:0000259" key="3">
    <source>
        <dbReference type="Pfam" id="PF26133"/>
    </source>
</evidence>
<dbReference type="InterPro" id="IPR058352">
    <property type="entry name" value="DUF8039"/>
</dbReference>
<feature type="compositionally biased region" description="Acidic residues" evidence="1">
    <location>
        <begin position="516"/>
        <end position="539"/>
    </location>
</feature>
<evidence type="ECO:0000313" key="5">
    <source>
        <dbReference type="Proteomes" id="UP001231189"/>
    </source>
</evidence>
<gene>
    <name evidence="4" type="ORF">QYE76_027243</name>
</gene>
<name>A0AAD8QBA0_LOLMU</name>
<dbReference type="Pfam" id="PF26133">
    <property type="entry name" value="DUF8039"/>
    <property type="match status" value="1"/>
</dbReference>
<evidence type="ECO:0000259" key="2">
    <source>
        <dbReference type="Pfam" id="PF13960"/>
    </source>
</evidence>
<feature type="region of interest" description="Disordered" evidence="1">
    <location>
        <begin position="784"/>
        <end position="808"/>
    </location>
</feature>
<feature type="domain" description="DUF4218" evidence="2">
    <location>
        <begin position="42"/>
        <end position="140"/>
    </location>
</feature>
<feature type="region of interest" description="Disordered" evidence="1">
    <location>
        <begin position="1120"/>
        <end position="1150"/>
    </location>
</feature>
<feature type="region of interest" description="Disordered" evidence="1">
    <location>
        <begin position="494"/>
        <end position="553"/>
    </location>
</feature>
<dbReference type="Proteomes" id="UP001231189">
    <property type="component" value="Unassembled WGS sequence"/>
</dbReference>
<evidence type="ECO:0000256" key="1">
    <source>
        <dbReference type="SAM" id="MobiDB-lite"/>
    </source>
</evidence>
<feature type="region of interest" description="Disordered" evidence="1">
    <location>
        <begin position="922"/>
        <end position="944"/>
    </location>
</feature>
<reference evidence="4" key="1">
    <citation type="submission" date="2023-07" db="EMBL/GenBank/DDBJ databases">
        <title>A chromosome-level genome assembly of Lolium multiflorum.</title>
        <authorList>
            <person name="Chen Y."/>
            <person name="Copetti D."/>
            <person name="Kolliker R."/>
            <person name="Studer B."/>
        </authorList>
    </citation>
    <scope>NUCLEOTIDE SEQUENCE</scope>
    <source>
        <strain evidence="4">02402/16</strain>
        <tissue evidence="4">Leaf</tissue>
    </source>
</reference>
<comment type="caution">
    <text evidence="4">The sequence shown here is derived from an EMBL/GenBank/DDBJ whole genome shotgun (WGS) entry which is preliminary data.</text>
</comment>